<dbReference type="Pfam" id="PF16295">
    <property type="entry name" value="TetR_C_10"/>
    <property type="match status" value="1"/>
</dbReference>
<evidence type="ECO:0000259" key="3">
    <source>
        <dbReference type="PROSITE" id="PS50977"/>
    </source>
</evidence>
<feature type="DNA-binding region" description="H-T-H motif" evidence="2">
    <location>
        <begin position="27"/>
        <end position="46"/>
    </location>
</feature>
<dbReference type="GO" id="GO:0006355">
    <property type="term" value="P:regulation of DNA-templated transcription"/>
    <property type="evidence" value="ECO:0007669"/>
    <property type="project" value="UniProtKB-ARBA"/>
</dbReference>
<dbReference type="SUPFAM" id="SSF48498">
    <property type="entry name" value="Tetracyclin repressor-like, C-terminal domain"/>
    <property type="match status" value="1"/>
</dbReference>
<dbReference type="GO" id="GO:0003677">
    <property type="term" value="F:DNA binding"/>
    <property type="evidence" value="ECO:0007669"/>
    <property type="project" value="UniProtKB-UniRule"/>
</dbReference>
<dbReference type="Gene3D" id="1.10.357.10">
    <property type="entry name" value="Tetracycline Repressor, domain 2"/>
    <property type="match status" value="1"/>
</dbReference>
<evidence type="ECO:0000313" key="4">
    <source>
        <dbReference type="EMBL" id="KRK13292.1"/>
    </source>
</evidence>
<dbReference type="PROSITE" id="PS50977">
    <property type="entry name" value="HTH_TETR_2"/>
    <property type="match status" value="1"/>
</dbReference>
<evidence type="ECO:0000256" key="2">
    <source>
        <dbReference type="PROSITE-ProRule" id="PRU00335"/>
    </source>
</evidence>
<reference evidence="4 5" key="1">
    <citation type="journal article" date="2015" name="Genome Announc.">
        <title>Expanding the biotechnology potential of lactobacilli through comparative genomics of 213 strains and associated genera.</title>
        <authorList>
            <person name="Sun Z."/>
            <person name="Harris H.M."/>
            <person name="McCann A."/>
            <person name="Guo C."/>
            <person name="Argimon S."/>
            <person name="Zhang W."/>
            <person name="Yang X."/>
            <person name="Jeffery I.B."/>
            <person name="Cooney J.C."/>
            <person name="Kagawa T.F."/>
            <person name="Liu W."/>
            <person name="Song Y."/>
            <person name="Salvetti E."/>
            <person name="Wrobel A."/>
            <person name="Rasinkangas P."/>
            <person name="Parkhill J."/>
            <person name="Rea M.C."/>
            <person name="O'Sullivan O."/>
            <person name="Ritari J."/>
            <person name="Douillard F.P."/>
            <person name="Paul Ross R."/>
            <person name="Yang R."/>
            <person name="Briner A.E."/>
            <person name="Felis G.E."/>
            <person name="de Vos W.M."/>
            <person name="Barrangou R."/>
            <person name="Klaenhammer T.R."/>
            <person name="Caufield P.W."/>
            <person name="Cui Y."/>
            <person name="Zhang H."/>
            <person name="O'Toole P.W."/>
        </authorList>
    </citation>
    <scope>NUCLEOTIDE SEQUENCE [LARGE SCALE GENOMIC DNA]</scope>
    <source>
        <strain evidence="4 5">DSM 20178</strain>
    </source>
</reference>
<dbReference type="InterPro" id="IPR001647">
    <property type="entry name" value="HTH_TetR"/>
</dbReference>
<gene>
    <name evidence="4" type="ORF">FD51_GL001497</name>
</gene>
<dbReference type="InterPro" id="IPR050109">
    <property type="entry name" value="HTH-type_TetR-like_transc_reg"/>
</dbReference>
<sequence length="200" mass="22217">MASIPVPSPIIEQAVKLFAERGYAETNLPSIAKAAKVAVGTIYRHFKSKEDILNTAFTDIMNFFHNSLAEAADCDPDDPETMFGRLFDAATASMEQYPTELHFIQQNVFNEALNAESRAARGRVITLINNMLMDGQDRGVIVKADVRTQLAILYGSIVSMIDIVWAQQQIEGHVSNQKALAADLKNQVWNGLTSERRVFN</sequence>
<dbReference type="InterPro" id="IPR032551">
    <property type="entry name" value="BscR_C"/>
</dbReference>
<name>A0A0R1EUZ2_LACZE</name>
<dbReference type="InterPro" id="IPR036271">
    <property type="entry name" value="Tet_transcr_reg_TetR-rel_C_sf"/>
</dbReference>
<dbReference type="InterPro" id="IPR009057">
    <property type="entry name" value="Homeodomain-like_sf"/>
</dbReference>
<dbReference type="EMBL" id="AZCT01000002">
    <property type="protein sequence ID" value="KRK13292.1"/>
    <property type="molecule type" value="Genomic_DNA"/>
</dbReference>
<accession>A0A0R1EUZ2</accession>
<dbReference type="eggNOG" id="COG1309">
    <property type="taxonomic scope" value="Bacteria"/>
</dbReference>
<evidence type="ECO:0000256" key="1">
    <source>
        <dbReference type="ARBA" id="ARBA00023125"/>
    </source>
</evidence>
<dbReference type="SUPFAM" id="SSF46689">
    <property type="entry name" value="Homeodomain-like"/>
    <property type="match status" value="1"/>
</dbReference>
<comment type="caution">
    <text evidence="4">The sequence shown here is derived from an EMBL/GenBank/DDBJ whole genome shotgun (WGS) entry which is preliminary data.</text>
</comment>
<dbReference type="Pfam" id="PF00440">
    <property type="entry name" value="TetR_N"/>
    <property type="match status" value="1"/>
</dbReference>
<dbReference type="Proteomes" id="UP000051984">
    <property type="component" value="Unassembled WGS sequence"/>
</dbReference>
<dbReference type="PRINTS" id="PR00455">
    <property type="entry name" value="HTHTETR"/>
</dbReference>
<dbReference type="PANTHER" id="PTHR30055">
    <property type="entry name" value="HTH-TYPE TRANSCRIPTIONAL REGULATOR RUTR"/>
    <property type="match status" value="1"/>
</dbReference>
<feature type="domain" description="HTH tetR-type" evidence="3">
    <location>
        <begin position="4"/>
        <end position="64"/>
    </location>
</feature>
<proteinExistence type="predicted"/>
<organism evidence="4 5">
    <name type="scientific">Lacticaseibacillus zeae DSM 20178 = KCTC 3804</name>
    <dbReference type="NCBI Taxonomy" id="1423816"/>
    <lineage>
        <taxon>Bacteria</taxon>
        <taxon>Bacillati</taxon>
        <taxon>Bacillota</taxon>
        <taxon>Bacilli</taxon>
        <taxon>Lactobacillales</taxon>
        <taxon>Lactobacillaceae</taxon>
        <taxon>Lacticaseibacillus</taxon>
    </lineage>
</organism>
<dbReference type="AlphaFoldDB" id="A0A0R1EUZ2"/>
<evidence type="ECO:0000313" key="5">
    <source>
        <dbReference type="Proteomes" id="UP000051984"/>
    </source>
</evidence>
<dbReference type="PATRIC" id="fig|1423816.3.peg.1561"/>
<dbReference type="RefSeq" id="WP_010490157.1">
    <property type="nucleotide sequence ID" value="NZ_AZCT01000002.1"/>
</dbReference>
<protein>
    <submittedName>
        <fullName evidence="4">TetR family transcriptional regulator</fullName>
    </submittedName>
</protein>
<keyword evidence="1 2" id="KW-0238">DNA-binding</keyword>